<protein>
    <recommendedName>
        <fullName evidence="4">Integrase catalytic domain-containing protein</fullName>
    </recommendedName>
</protein>
<keyword evidence="3" id="KW-1185">Reference proteome</keyword>
<reference evidence="2 3" key="1">
    <citation type="journal article" date="2012" name="Genome Biol.">
        <title>Genome and low-iron response of an oceanic diatom adapted to chronic iron limitation.</title>
        <authorList>
            <person name="Lommer M."/>
            <person name="Specht M."/>
            <person name="Roy A.S."/>
            <person name="Kraemer L."/>
            <person name="Andreson R."/>
            <person name="Gutowska M.A."/>
            <person name="Wolf J."/>
            <person name="Bergner S.V."/>
            <person name="Schilhabel M.B."/>
            <person name="Klostermeier U.C."/>
            <person name="Beiko R.G."/>
            <person name="Rosenstiel P."/>
            <person name="Hippler M."/>
            <person name="Laroche J."/>
        </authorList>
    </citation>
    <scope>NUCLEOTIDE SEQUENCE [LARGE SCALE GENOMIC DNA]</scope>
    <source>
        <strain evidence="2 3">CCMP1005</strain>
    </source>
</reference>
<gene>
    <name evidence="2" type="ORF">THAOC_19550</name>
</gene>
<feature type="non-terminal residue" evidence="2">
    <location>
        <position position="1438"/>
    </location>
</feature>
<name>K0S5K1_THAOC</name>
<dbReference type="Proteomes" id="UP000266841">
    <property type="component" value="Unassembled WGS sequence"/>
</dbReference>
<feature type="region of interest" description="Disordered" evidence="1">
    <location>
        <begin position="1"/>
        <end position="46"/>
    </location>
</feature>
<dbReference type="EMBL" id="AGNL01021455">
    <property type="protein sequence ID" value="EJK60149.1"/>
    <property type="molecule type" value="Genomic_DNA"/>
</dbReference>
<feature type="compositionally biased region" description="Gly residues" evidence="1">
    <location>
        <begin position="10"/>
        <end position="20"/>
    </location>
</feature>
<feature type="region of interest" description="Disordered" evidence="1">
    <location>
        <begin position="476"/>
        <end position="516"/>
    </location>
</feature>
<feature type="compositionally biased region" description="Acidic residues" evidence="1">
    <location>
        <begin position="1348"/>
        <end position="1417"/>
    </location>
</feature>
<dbReference type="OrthoDB" id="44654at2759"/>
<comment type="caution">
    <text evidence="2">The sequence shown here is derived from an EMBL/GenBank/DDBJ whole genome shotgun (WGS) entry which is preliminary data.</text>
</comment>
<feature type="compositionally biased region" description="Gly residues" evidence="1">
    <location>
        <begin position="429"/>
        <end position="438"/>
    </location>
</feature>
<evidence type="ECO:0000313" key="2">
    <source>
        <dbReference type="EMBL" id="EJK60149.1"/>
    </source>
</evidence>
<feature type="region of interest" description="Disordered" evidence="1">
    <location>
        <begin position="720"/>
        <end position="741"/>
    </location>
</feature>
<feature type="compositionally biased region" description="Gly residues" evidence="1">
    <location>
        <begin position="483"/>
        <end position="495"/>
    </location>
</feature>
<feature type="compositionally biased region" description="Acidic residues" evidence="1">
    <location>
        <begin position="673"/>
        <end position="684"/>
    </location>
</feature>
<feature type="region of interest" description="Disordered" evidence="1">
    <location>
        <begin position="534"/>
        <end position="589"/>
    </location>
</feature>
<sequence length="1438" mass="155763">MNVNTDRGRQGPGREGGRGAQGSSRPNNFSREGRRGPRGGASGRGPQQAVALINLLAPGDRCGLAPGGRIATACTRIVTATTGASSKSRADAAAGFENGGVEPQQQTIGSYMDENFMKLVEDEAEIEGIDLPDPKAEERLSEAELLLRKDAAALAALAVVRHYEQAAIDKGKDAAYPYGKTSLKYKAACLNALGAERKKAYMDSIRKLLVPEYERSRADGRLIIVSITEGVDEASLARMRSHRDWDEVKESGAVLGKRSLYKIIEDVITEAAGGGAAELATAATAHHLYRHALPRDGDIDQWTREAETRRQMHARKGLATMCFPALKRGFRQAGYSPTSVIPAGDVISILTAADEEFSVRSELERLQRHGNPRGQEITSHILNGGQIPSTVVELHDIIRNFQFQSPQGRRGAPDRDRAATFATGREGGRGGGRPGGGRGSMACYICGGPHVARDCLTNREVVKEAIERGILTRNIADLPAGPRSGGGRGGRGGARNDGAATNATAGEDGEQEPANEGWTDAEAGVTFATSALVANPDELEARPEPGYEPEGEGPAVPAPEAAQEIEADTTEAEAEPEEEPAPPAVYYVDEGHHPWSGALRRELESLAISQVVLPARMGFHTAPARHMASPRLRFVAGAAEAAAVLAPRFIARSAEEATAAFPTPRWEPRRVDDGEDHESEDVESEEARPEPRWQTGLGRRRHVGQAPPMTLADRLHHSVAPWPADGTPWEEGGAESDLASWTSSVGQWDIASLTSGEPESLEDSDSDYTDMWADLPDLETDDDSVPALIEDEEDDDSIPALIEDDDSYAALWPPEGCTIVAATAVVMAQGGRLGRLLPRGAVLLDNQSSINLFGDRALVRDAHQTSRSILVSTAAGHVRCNEVGRCQLTNQWVWLSPEKNNINILSWSQCRRAGLRAGWNERTSSFFLQVDEETLHFRERQGLYQHDISDANDSSFEDGHAFAGVPVMSTEGFTPSAQAGAERARTIQARIAFPSDADFEAMVRTNAINNLPISASDVLSARRIYGPDVPSIRGKTVRQSPLSSRTDHVAVPQRIRDWNRRDELVVDLFFVNRIPMMLSVTRNLQLIMGEVIPNRNKNTLATYVNKAIREYKRYGFTISSVVADPEFECLRDLLDVPLTTLGQQEHAGPVERKVRLVKERMRALRATMPFRALPRVIIAELYRFVKMWLNAVPSRSGVSRVFSPRQIVTGTKLDSTKHAPAMFGERCEVFDSPDPSNRTDVARTTPAIFLGSSGNASGTCRFMSLETGRLLVRHQFRRVPLSSLDIARVHALAKDEPEGLSIEHRSLASPEDDDGSDTASPGSAGVDGGDSPNSDIIDPPGIPTSPDDILEDDDEGLPIDDEDDEPDEEPEQSDEGEEEDDTDGGDAAADDEEGDGDAAADDDEEDGADDGDDEDEGGGAPDESGRRRTTRTSPKKQE</sequence>
<feature type="compositionally biased region" description="Acidic residues" evidence="1">
    <location>
        <begin position="563"/>
        <end position="580"/>
    </location>
</feature>
<organism evidence="2 3">
    <name type="scientific">Thalassiosira oceanica</name>
    <name type="common">Marine diatom</name>
    <dbReference type="NCBI Taxonomy" id="159749"/>
    <lineage>
        <taxon>Eukaryota</taxon>
        <taxon>Sar</taxon>
        <taxon>Stramenopiles</taxon>
        <taxon>Ochrophyta</taxon>
        <taxon>Bacillariophyta</taxon>
        <taxon>Coscinodiscophyceae</taxon>
        <taxon>Thalassiosirophycidae</taxon>
        <taxon>Thalassiosirales</taxon>
        <taxon>Thalassiosiraceae</taxon>
        <taxon>Thalassiosira</taxon>
    </lineage>
</organism>
<proteinExistence type="predicted"/>
<feature type="compositionally biased region" description="Low complexity" evidence="1">
    <location>
        <begin position="552"/>
        <end position="562"/>
    </location>
</feature>
<evidence type="ECO:0000256" key="1">
    <source>
        <dbReference type="SAM" id="MobiDB-lite"/>
    </source>
</evidence>
<feature type="compositionally biased region" description="Low complexity" evidence="1">
    <location>
        <begin position="496"/>
        <end position="506"/>
    </location>
</feature>
<feature type="region of interest" description="Disordered" evidence="1">
    <location>
        <begin position="405"/>
        <end position="438"/>
    </location>
</feature>
<evidence type="ECO:0008006" key="4">
    <source>
        <dbReference type="Google" id="ProtNLM"/>
    </source>
</evidence>
<evidence type="ECO:0000313" key="3">
    <source>
        <dbReference type="Proteomes" id="UP000266841"/>
    </source>
</evidence>
<accession>K0S5K1</accession>
<feature type="compositionally biased region" description="Basic residues" evidence="1">
    <location>
        <begin position="1427"/>
        <end position="1438"/>
    </location>
</feature>
<feature type="region of interest" description="Disordered" evidence="1">
    <location>
        <begin position="658"/>
        <end position="703"/>
    </location>
</feature>
<feature type="region of interest" description="Disordered" evidence="1">
    <location>
        <begin position="1306"/>
        <end position="1438"/>
    </location>
</feature>